<dbReference type="InterPro" id="IPR000907">
    <property type="entry name" value="LipOase"/>
</dbReference>
<reference evidence="5" key="1">
    <citation type="journal article" date="2022" name="Int. J. Mol. Sci.">
        <title>Draft Genome of Tanacetum Coccineum: Genomic Comparison of Closely Related Tanacetum-Family Plants.</title>
        <authorList>
            <person name="Yamashiro T."/>
            <person name="Shiraishi A."/>
            <person name="Nakayama K."/>
            <person name="Satake H."/>
        </authorList>
    </citation>
    <scope>NUCLEOTIDE SEQUENCE</scope>
</reference>
<accession>A0ABQ5BA37</accession>
<proteinExistence type="predicted"/>
<evidence type="ECO:0000256" key="2">
    <source>
        <dbReference type="ARBA" id="ARBA00022964"/>
    </source>
</evidence>
<keyword evidence="1" id="KW-0479">Metal-binding</keyword>
<dbReference type="InterPro" id="IPR027433">
    <property type="entry name" value="Lipoxygenase_dom_3"/>
</dbReference>
<dbReference type="InterPro" id="IPR001246">
    <property type="entry name" value="LipOase_plant"/>
</dbReference>
<keyword evidence="6" id="KW-1185">Reference proteome</keyword>
<dbReference type="Gene3D" id="4.10.375.10">
    <property type="entry name" value="Lipoxygenase-1, Domain 2"/>
    <property type="match status" value="1"/>
</dbReference>
<protein>
    <submittedName>
        <fullName evidence="5">Lipoxygenase 1, chloroplastic</fullName>
    </submittedName>
</protein>
<keyword evidence="3" id="KW-0560">Oxidoreductase</keyword>
<comment type="caution">
    <text evidence="5">The sequence shown here is derived from an EMBL/GenBank/DDBJ whole genome shotgun (WGS) entry which is preliminary data.</text>
</comment>
<evidence type="ECO:0000256" key="1">
    <source>
        <dbReference type="ARBA" id="ARBA00022723"/>
    </source>
</evidence>
<keyword evidence="2" id="KW-0223">Dioxygenase</keyword>
<organism evidence="5 6">
    <name type="scientific">Tanacetum coccineum</name>
    <dbReference type="NCBI Taxonomy" id="301880"/>
    <lineage>
        <taxon>Eukaryota</taxon>
        <taxon>Viridiplantae</taxon>
        <taxon>Streptophyta</taxon>
        <taxon>Embryophyta</taxon>
        <taxon>Tracheophyta</taxon>
        <taxon>Spermatophyta</taxon>
        <taxon>Magnoliopsida</taxon>
        <taxon>eudicotyledons</taxon>
        <taxon>Gunneridae</taxon>
        <taxon>Pentapetalae</taxon>
        <taxon>asterids</taxon>
        <taxon>campanulids</taxon>
        <taxon>Asterales</taxon>
        <taxon>Asteraceae</taxon>
        <taxon>Asteroideae</taxon>
        <taxon>Anthemideae</taxon>
        <taxon>Anthemidinae</taxon>
        <taxon>Tanacetum</taxon>
    </lineage>
</organism>
<evidence type="ECO:0000259" key="4">
    <source>
        <dbReference type="PROSITE" id="PS51393"/>
    </source>
</evidence>
<dbReference type="Pfam" id="PF00305">
    <property type="entry name" value="Lipoxygenase"/>
    <property type="match status" value="1"/>
</dbReference>
<name>A0ABQ5BA37_9ASTR</name>
<gene>
    <name evidence="5" type="ORF">Tco_0858772</name>
</gene>
<dbReference type="InterPro" id="IPR036226">
    <property type="entry name" value="LipOase_C_sf"/>
</dbReference>
<dbReference type="PROSITE" id="PS51393">
    <property type="entry name" value="LIPOXYGENASE_3"/>
    <property type="match status" value="2"/>
</dbReference>
<dbReference type="Proteomes" id="UP001151760">
    <property type="component" value="Unassembled WGS sequence"/>
</dbReference>
<dbReference type="Gene3D" id="1.20.245.10">
    <property type="entry name" value="Lipoxygenase-1, Domain 5"/>
    <property type="match status" value="1"/>
</dbReference>
<dbReference type="PANTHER" id="PTHR11771">
    <property type="entry name" value="LIPOXYGENASE"/>
    <property type="match status" value="1"/>
</dbReference>
<evidence type="ECO:0000313" key="5">
    <source>
        <dbReference type="EMBL" id="GJT11730.1"/>
    </source>
</evidence>
<feature type="domain" description="Lipoxygenase" evidence="4">
    <location>
        <begin position="216"/>
        <end position="310"/>
    </location>
</feature>
<dbReference type="Gene3D" id="4.10.372.10">
    <property type="entry name" value="Lipoxygenase-1, Domain 3"/>
    <property type="match status" value="1"/>
</dbReference>
<evidence type="ECO:0000256" key="3">
    <source>
        <dbReference type="ARBA" id="ARBA00023002"/>
    </source>
</evidence>
<dbReference type="EMBL" id="BQNB010013092">
    <property type="protein sequence ID" value="GJT11730.1"/>
    <property type="molecule type" value="Genomic_DNA"/>
</dbReference>
<dbReference type="SUPFAM" id="SSF48484">
    <property type="entry name" value="Lipoxigenase"/>
    <property type="match status" value="2"/>
</dbReference>
<evidence type="ECO:0000313" key="6">
    <source>
        <dbReference type="Proteomes" id="UP001151760"/>
    </source>
</evidence>
<dbReference type="PRINTS" id="PR00468">
    <property type="entry name" value="PLTLPOXGNASE"/>
</dbReference>
<sequence length="310" mass="35025">MNKNGRIYDYDVYNDHGNPDRGNDFIRPLLGGQKIPYPRRCRTGRAPSDTDISAESRVEKPFPLYVPRDEQFDESVLHNLLPSMVASISKKHDFKGFSQIESLYSEGVLLKLGLQDDLIKKLRLPNLVTRLHESSQGGGLLKYDTPKILSKDRFSWLRDDEFARQALAGVNPVSIEKLKVFPPVSQLDPEIYGRQESALKEEHILGYLNGMSVQQSTKYMAVVDTLSTHSPDEEYIGERQQRDTWSGDAEMVEAFYGFASEIQRIEEIEKRNRDMGLKNRCGAGVLPYELLAPSSEPGVTCRGIPNSVSI</sequence>
<dbReference type="InterPro" id="IPR013819">
    <property type="entry name" value="LipOase_C"/>
</dbReference>
<reference evidence="5" key="2">
    <citation type="submission" date="2022-01" db="EMBL/GenBank/DDBJ databases">
        <authorList>
            <person name="Yamashiro T."/>
            <person name="Shiraishi A."/>
            <person name="Satake H."/>
            <person name="Nakayama K."/>
        </authorList>
    </citation>
    <scope>NUCLEOTIDE SEQUENCE</scope>
</reference>
<feature type="domain" description="Lipoxygenase" evidence="4">
    <location>
        <begin position="1"/>
        <end position="215"/>
    </location>
</feature>